<comment type="caution">
    <text evidence="1">The sequence shown here is derived from an EMBL/GenBank/DDBJ whole genome shotgun (WGS) entry which is preliminary data.</text>
</comment>
<protein>
    <submittedName>
        <fullName evidence="1">Uncharacterized protein</fullName>
    </submittedName>
</protein>
<keyword evidence="2" id="KW-1185">Reference proteome</keyword>
<organism evidence="1 2">
    <name type="scientific">Psophocarpus tetragonolobus</name>
    <name type="common">Winged bean</name>
    <name type="synonym">Dolichos tetragonolobus</name>
    <dbReference type="NCBI Taxonomy" id="3891"/>
    <lineage>
        <taxon>Eukaryota</taxon>
        <taxon>Viridiplantae</taxon>
        <taxon>Streptophyta</taxon>
        <taxon>Embryophyta</taxon>
        <taxon>Tracheophyta</taxon>
        <taxon>Spermatophyta</taxon>
        <taxon>Magnoliopsida</taxon>
        <taxon>eudicotyledons</taxon>
        <taxon>Gunneridae</taxon>
        <taxon>Pentapetalae</taxon>
        <taxon>rosids</taxon>
        <taxon>fabids</taxon>
        <taxon>Fabales</taxon>
        <taxon>Fabaceae</taxon>
        <taxon>Papilionoideae</taxon>
        <taxon>50 kb inversion clade</taxon>
        <taxon>NPAAA clade</taxon>
        <taxon>indigoferoid/millettioid clade</taxon>
        <taxon>Phaseoleae</taxon>
        <taxon>Psophocarpus</taxon>
    </lineage>
</organism>
<dbReference type="EMBL" id="JAYMYS010000003">
    <property type="protein sequence ID" value="KAK7399276.1"/>
    <property type="molecule type" value="Genomic_DNA"/>
</dbReference>
<evidence type="ECO:0000313" key="1">
    <source>
        <dbReference type="EMBL" id="KAK7399276.1"/>
    </source>
</evidence>
<gene>
    <name evidence="1" type="ORF">VNO78_10456</name>
</gene>
<name>A0AAN9SME1_PSOTE</name>
<dbReference type="AlphaFoldDB" id="A0AAN9SME1"/>
<dbReference type="Proteomes" id="UP001386955">
    <property type="component" value="Unassembled WGS sequence"/>
</dbReference>
<proteinExistence type="predicted"/>
<sequence>MNNFSLLQARNLVFTVLSAGMMRSHLCMDVQSLGPKWHNKSKKIGSDKLLLLYKRGNSIGAFIDDVFNA</sequence>
<accession>A0AAN9SME1</accession>
<reference evidence="1 2" key="1">
    <citation type="submission" date="2024-01" db="EMBL/GenBank/DDBJ databases">
        <title>The genomes of 5 underutilized Papilionoideae crops provide insights into root nodulation and disease resistanc.</title>
        <authorList>
            <person name="Jiang F."/>
        </authorList>
    </citation>
    <scope>NUCLEOTIDE SEQUENCE [LARGE SCALE GENOMIC DNA]</scope>
    <source>
        <strain evidence="1">DUOXIRENSHENG_FW03</strain>
        <tissue evidence="1">Leaves</tissue>
    </source>
</reference>
<evidence type="ECO:0000313" key="2">
    <source>
        <dbReference type="Proteomes" id="UP001386955"/>
    </source>
</evidence>